<feature type="region of interest" description="Disordered" evidence="2">
    <location>
        <begin position="1"/>
        <end position="53"/>
    </location>
</feature>
<dbReference type="InterPro" id="IPR006104">
    <property type="entry name" value="Glyco_hydro_2_N"/>
</dbReference>
<keyword evidence="6" id="KW-1185">Reference proteome</keyword>
<evidence type="ECO:0000256" key="2">
    <source>
        <dbReference type="SAM" id="MobiDB-lite"/>
    </source>
</evidence>
<dbReference type="GO" id="GO:0004553">
    <property type="term" value="F:hydrolase activity, hydrolyzing O-glycosyl compounds"/>
    <property type="evidence" value="ECO:0007669"/>
    <property type="project" value="InterPro"/>
</dbReference>
<feature type="region of interest" description="Disordered" evidence="2">
    <location>
        <begin position="637"/>
        <end position="660"/>
    </location>
</feature>
<dbReference type="InterPro" id="IPR006103">
    <property type="entry name" value="Glyco_hydro_2_cat"/>
</dbReference>
<sequence>MPGNNPCPAKEPRIESPNAPGTPEATGSGNTVDTGETPPRTPDATTFAPENVCPRPQLVRPGWHDLCGQWEFTFDDEDRGRAERWYADQVDHSVFERTITVPYPPESELSGVRATEPHTVVWYRREFEAPTVSPGHRLILHFGAVDYAASVWVNGVPASEHLGGQTPFSFDITDFLRFDGEPQSIVVRAEDRPDDSAQPRGKQDWRAEPHDIWYHRTTGIWQPVWAEVVPALHLRELQWVPDVARGTVACEGELSVFPRQPARLRVILRLGDEVLAEQTVRVDAGRFRSEIAIPALRHGQDRFRLLWSPEQPTLLDATVELLPGHGPADHVTSYLGLRDVGVADGRFLLNHVPYFPRMALQQGYWPQSQLASPGPEALRREAELIKELGFNGVRIHQKAEDPRFLYWCDRLGLIVWGETANAYEFGATAVERFTHEWLEIVRRDRSHPSIVTWVPLNESWGVPDIATVPAQRNFASSLYHLTKAVDPTRPVISNDGWEIADTDVYGVHDYAPIGSSLRSRYGDAEAVRLTLAGGRPGGRRLLLGEMTPGRPVMLTEFGGLSYAPAAGENWFGYSTVTDSADLLRKLDDLVSAVLESPVVAGFCYTQLTDTEQERNGLLTADRRPKADPADIRRILTRPARALPPEEVGAHRDLTPAETDG</sequence>
<evidence type="ECO:0000313" key="6">
    <source>
        <dbReference type="Proteomes" id="UP000319769"/>
    </source>
</evidence>
<evidence type="ECO:0000259" key="4">
    <source>
        <dbReference type="Pfam" id="PF02837"/>
    </source>
</evidence>
<proteinExistence type="inferred from homology"/>
<dbReference type="Pfam" id="PF02836">
    <property type="entry name" value="Glyco_hydro_2_C"/>
    <property type="match status" value="1"/>
</dbReference>
<dbReference type="PANTHER" id="PTHR42732:SF3">
    <property type="entry name" value="HYDROLASE"/>
    <property type="match status" value="1"/>
</dbReference>
<gene>
    <name evidence="5" type="ORF">FPZ12_015620</name>
</gene>
<accession>A0A5N0V319</accession>
<feature type="domain" description="Glycosyl hydrolases family 2 sugar binding" evidence="4">
    <location>
        <begin position="65"/>
        <end position="187"/>
    </location>
</feature>
<organism evidence="5 6">
    <name type="scientific">Amycolatopsis acidicola</name>
    <dbReference type="NCBI Taxonomy" id="2596893"/>
    <lineage>
        <taxon>Bacteria</taxon>
        <taxon>Bacillati</taxon>
        <taxon>Actinomycetota</taxon>
        <taxon>Actinomycetes</taxon>
        <taxon>Pseudonocardiales</taxon>
        <taxon>Pseudonocardiaceae</taxon>
        <taxon>Amycolatopsis</taxon>
    </lineage>
</organism>
<dbReference type="OrthoDB" id="9762066at2"/>
<dbReference type="SUPFAM" id="SSF51445">
    <property type="entry name" value="(Trans)glycosidases"/>
    <property type="match status" value="1"/>
</dbReference>
<dbReference type="RefSeq" id="WP_144751295.1">
    <property type="nucleotide sequence ID" value="NZ_VMNW02000019.1"/>
</dbReference>
<comment type="similarity">
    <text evidence="1">Belongs to the glycosyl hydrolase 2 family.</text>
</comment>
<dbReference type="SUPFAM" id="SSF49785">
    <property type="entry name" value="Galactose-binding domain-like"/>
    <property type="match status" value="1"/>
</dbReference>
<dbReference type="Proteomes" id="UP000319769">
    <property type="component" value="Unassembled WGS sequence"/>
</dbReference>
<feature type="compositionally biased region" description="Polar residues" evidence="2">
    <location>
        <begin position="25"/>
        <end position="34"/>
    </location>
</feature>
<dbReference type="InterPro" id="IPR051913">
    <property type="entry name" value="GH2_Domain-Containing"/>
</dbReference>
<dbReference type="InterPro" id="IPR008979">
    <property type="entry name" value="Galactose-bd-like_sf"/>
</dbReference>
<dbReference type="InterPro" id="IPR017853">
    <property type="entry name" value="GH"/>
</dbReference>
<feature type="domain" description="Glycoside hydrolase family 2 catalytic" evidence="3">
    <location>
        <begin position="377"/>
        <end position="496"/>
    </location>
</feature>
<evidence type="ECO:0000259" key="3">
    <source>
        <dbReference type="Pfam" id="PF02836"/>
    </source>
</evidence>
<name>A0A5N0V319_9PSEU</name>
<keyword evidence="5" id="KW-0378">Hydrolase</keyword>
<comment type="caution">
    <text evidence="5">The sequence shown here is derived from an EMBL/GenBank/DDBJ whole genome shotgun (WGS) entry which is preliminary data.</text>
</comment>
<dbReference type="Pfam" id="PF02837">
    <property type="entry name" value="Glyco_hydro_2_N"/>
    <property type="match status" value="1"/>
</dbReference>
<dbReference type="AlphaFoldDB" id="A0A5N0V319"/>
<protein>
    <submittedName>
        <fullName evidence="5">Glycoside hydrolase family 2</fullName>
    </submittedName>
</protein>
<dbReference type="EMBL" id="VMNW02000019">
    <property type="protein sequence ID" value="KAA9160847.1"/>
    <property type="molecule type" value="Genomic_DNA"/>
</dbReference>
<dbReference type="GO" id="GO:0005975">
    <property type="term" value="P:carbohydrate metabolic process"/>
    <property type="evidence" value="ECO:0007669"/>
    <property type="project" value="InterPro"/>
</dbReference>
<dbReference type="Gene3D" id="3.20.20.80">
    <property type="entry name" value="Glycosidases"/>
    <property type="match status" value="1"/>
</dbReference>
<evidence type="ECO:0000256" key="1">
    <source>
        <dbReference type="ARBA" id="ARBA00007401"/>
    </source>
</evidence>
<reference evidence="5" key="1">
    <citation type="submission" date="2019-09" db="EMBL/GenBank/DDBJ databases">
        <authorList>
            <person name="Teo W.F.A."/>
            <person name="Duangmal K."/>
        </authorList>
    </citation>
    <scope>NUCLEOTIDE SEQUENCE [LARGE SCALE GENOMIC DNA]</scope>
    <source>
        <strain evidence="5">K81G1</strain>
    </source>
</reference>
<dbReference type="PANTHER" id="PTHR42732">
    <property type="entry name" value="BETA-GALACTOSIDASE"/>
    <property type="match status" value="1"/>
</dbReference>
<dbReference type="Gene3D" id="2.60.120.260">
    <property type="entry name" value="Galactose-binding domain-like"/>
    <property type="match status" value="1"/>
</dbReference>
<evidence type="ECO:0000313" key="5">
    <source>
        <dbReference type="EMBL" id="KAA9160847.1"/>
    </source>
</evidence>